<dbReference type="Proteomes" id="UP001346869">
    <property type="component" value="Unassembled WGS sequence"/>
</dbReference>
<reference evidence="1 2" key="2">
    <citation type="journal article" date="2023" name="Mol. Biol. Evol.">
        <title>Genomics of Secondarily Temperate Adaptation in the Only Non-Antarctic Icefish.</title>
        <authorList>
            <person name="Rivera-Colon A.G."/>
            <person name="Rayamajhi N."/>
            <person name="Minhas B.F."/>
            <person name="Madrigal G."/>
            <person name="Bilyk K.T."/>
            <person name="Yoon V."/>
            <person name="Hune M."/>
            <person name="Gregory S."/>
            <person name="Cheng C.H.C."/>
            <person name="Catchen J.M."/>
        </authorList>
    </citation>
    <scope>NUCLEOTIDE SEQUENCE [LARGE SCALE GENOMIC DNA]</scope>
    <source>
        <strain evidence="1">JMC-PN-2008</strain>
    </source>
</reference>
<proteinExistence type="predicted"/>
<evidence type="ECO:0000313" key="2">
    <source>
        <dbReference type="Proteomes" id="UP001346869"/>
    </source>
</evidence>
<accession>A0AAN8AFR4</accession>
<reference evidence="1 2" key="1">
    <citation type="journal article" date="2023" name="Genes (Basel)">
        <title>Chromosome-Level Genome Assembly and Circadian Gene Repertoire of the Patagonia Blennie Eleginops maclovinus-The Closest Ancestral Proxy of Antarctic Cryonotothenioids.</title>
        <authorList>
            <person name="Cheng C.C."/>
            <person name="Rivera-Colon A.G."/>
            <person name="Minhas B.F."/>
            <person name="Wilson L."/>
            <person name="Rayamajhi N."/>
            <person name="Vargas-Chacoff L."/>
            <person name="Catchen J.M."/>
        </authorList>
    </citation>
    <scope>NUCLEOTIDE SEQUENCE [LARGE SCALE GENOMIC DNA]</scope>
    <source>
        <strain evidence="1">JMC-PN-2008</strain>
    </source>
</reference>
<dbReference type="AlphaFoldDB" id="A0AAN8AFR4"/>
<sequence>MGRPAAAKVTAGRRERLGGPAVTCCGKGSIAGPFCWAVKAANHTRARPTPPLGVAAYHELIGLSRGGRLRRQRGRHPLGGRGKEGQQVVEGVAVVHRRPIVVVVEVTPTGRLAIA</sequence>
<name>A0AAN8AFR4_ELEMC</name>
<gene>
    <name evidence="1" type="ORF">PBY51_007139</name>
</gene>
<organism evidence="1 2">
    <name type="scientific">Eleginops maclovinus</name>
    <name type="common">Patagonian blennie</name>
    <name type="synonym">Eleginus maclovinus</name>
    <dbReference type="NCBI Taxonomy" id="56733"/>
    <lineage>
        <taxon>Eukaryota</taxon>
        <taxon>Metazoa</taxon>
        <taxon>Chordata</taxon>
        <taxon>Craniata</taxon>
        <taxon>Vertebrata</taxon>
        <taxon>Euteleostomi</taxon>
        <taxon>Actinopterygii</taxon>
        <taxon>Neopterygii</taxon>
        <taxon>Teleostei</taxon>
        <taxon>Neoteleostei</taxon>
        <taxon>Acanthomorphata</taxon>
        <taxon>Eupercaria</taxon>
        <taxon>Perciformes</taxon>
        <taxon>Notothenioidei</taxon>
        <taxon>Eleginopidae</taxon>
        <taxon>Eleginops</taxon>
    </lineage>
</organism>
<comment type="caution">
    <text evidence="1">The sequence shown here is derived from an EMBL/GenBank/DDBJ whole genome shotgun (WGS) entry which is preliminary data.</text>
</comment>
<dbReference type="EMBL" id="JAUZQC010000020">
    <property type="protein sequence ID" value="KAK5853347.1"/>
    <property type="molecule type" value="Genomic_DNA"/>
</dbReference>
<protein>
    <submittedName>
        <fullName evidence="1">Uncharacterized protein</fullName>
    </submittedName>
</protein>
<evidence type="ECO:0000313" key="1">
    <source>
        <dbReference type="EMBL" id="KAK5853347.1"/>
    </source>
</evidence>
<keyword evidence="2" id="KW-1185">Reference proteome</keyword>